<gene>
    <name evidence="1" type="ORF">Q664_31865</name>
</gene>
<accession>A0A084SN82</accession>
<evidence type="ECO:0000313" key="2">
    <source>
        <dbReference type="Proteomes" id="UP000028547"/>
    </source>
</evidence>
<sequence length="126" mass="12908">MATGSRSITGMLLCRAGHDRVAFSAHEVATIESPSTFGGRAGSACQAFGVCTGSERILVAASGEAVGVDALEIDSEPLALLPAPALLERVAGGSLRGFVQVRGALWPLMSLVHFGRFLAPSAREAA</sequence>
<name>A0A084SN82_9BACT</name>
<proteinExistence type="predicted"/>
<dbReference type="Proteomes" id="UP000028547">
    <property type="component" value="Unassembled WGS sequence"/>
</dbReference>
<comment type="caution">
    <text evidence="1">The sequence shown here is derived from an EMBL/GenBank/DDBJ whole genome shotgun (WGS) entry which is preliminary data.</text>
</comment>
<dbReference type="RefSeq" id="WP_043403674.1">
    <property type="nucleotide sequence ID" value="NZ_JPMI01000230.1"/>
</dbReference>
<protein>
    <submittedName>
        <fullName evidence="1">Protein CrdC</fullName>
    </submittedName>
</protein>
<reference evidence="1 2" key="1">
    <citation type="submission" date="2014-07" db="EMBL/GenBank/DDBJ databases">
        <title>Draft Genome Sequence of Gephyronic Acid Producer, Cystobacter violaceus Strain Cb vi76.</title>
        <authorList>
            <person name="Stevens D.C."/>
            <person name="Young J."/>
            <person name="Carmichael R."/>
            <person name="Tan J."/>
            <person name="Taylor R.E."/>
        </authorList>
    </citation>
    <scope>NUCLEOTIDE SEQUENCE [LARGE SCALE GENOMIC DNA]</scope>
    <source>
        <strain evidence="1 2">Cb vi76</strain>
    </source>
</reference>
<organism evidence="1 2">
    <name type="scientific">Archangium violaceum Cb vi76</name>
    <dbReference type="NCBI Taxonomy" id="1406225"/>
    <lineage>
        <taxon>Bacteria</taxon>
        <taxon>Pseudomonadati</taxon>
        <taxon>Myxococcota</taxon>
        <taxon>Myxococcia</taxon>
        <taxon>Myxococcales</taxon>
        <taxon>Cystobacterineae</taxon>
        <taxon>Archangiaceae</taxon>
        <taxon>Archangium</taxon>
    </lineage>
</organism>
<evidence type="ECO:0000313" key="1">
    <source>
        <dbReference type="EMBL" id="KFA89917.1"/>
    </source>
</evidence>
<dbReference type="AlphaFoldDB" id="A0A084SN82"/>
<dbReference type="EMBL" id="JPMI01000230">
    <property type="protein sequence ID" value="KFA89917.1"/>
    <property type="molecule type" value="Genomic_DNA"/>
</dbReference>